<evidence type="ECO:0000313" key="2">
    <source>
        <dbReference type="Proteomes" id="UP000293568"/>
    </source>
</evidence>
<reference evidence="1 2" key="1">
    <citation type="submission" date="2019-01" db="EMBL/GenBank/DDBJ databases">
        <title>Genome sequencing of strain FW100M-2.</title>
        <authorList>
            <person name="Heo J."/>
            <person name="Kim S.-J."/>
            <person name="Kim J.-S."/>
            <person name="Hong S.-B."/>
            <person name="Kwon S.-W."/>
        </authorList>
    </citation>
    <scope>NUCLEOTIDE SEQUENCE [LARGE SCALE GENOMIC DNA]</scope>
    <source>
        <strain evidence="1 2">FW100M-2</strain>
    </source>
</reference>
<accession>A0A4P6FA77</accession>
<keyword evidence="2" id="KW-1185">Reference proteome</keyword>
<dbReference type="Gene3D" id="2.50.20.20">
    <property type="match status" value="1"/>
</dbReference>
<evidence type="ECO:0000313" key="1">
    <source>
        <dbReference type="EMBL" id="QAY67398.1"/>
    </source>
</evidence>
<evidence type="ECO:0008006" key="3">
    <source>
        <dbReference type="Google" id="ProtNLM"/>
    </source>
</evidence>
<proteinExistence type="predicted"/>
<name>A0A4P6FA77_9BACL</name>
<protein>
    <recommendedName>
        <fullName evidence="3">Lipoprotein</fullName>
    </recommendedName>
</protein>
<gene>
    <name evidence="1" type="ORF">ET464_14365</name>
</gene>
<dbReference type="RefSeq" id="WP_129442005.1">
    <property type="nucleotide sequence ID" value="NZ_CP035492.1"/>
</dbReference>
<dbReference type="AlphaFoldDB" id="A0A4P6FA77"/>
<dbReference type="EMBL" id="CP035492">
    <property type="protein sequence ID" value="QAY67398.1"/>
    <property type="molecule type" value="Genomic_DNA"/>
</dbReference>
<sequence length="344" mass="37313">MNNKRLFVGLASAALLVLSGCKDSGSAKDALQKAMEHTYSAASYSMQADLTVNQLALPEQQSAQASAIASLLKGGSIHMDAQYEQEPKRTDMNVEVELAAGVKLQLPVIMTEDKLYVKLPSIPLLPLPGTVTGKYIEMDYAAGADAASGASMNPAVTQALVQDASRLLVKDMDAKSFFKNVDMKDASLPDGVKADQVVQFRITPDNQAEAVEAVSDKLLPDLAALLMKHDEYREALHIDKNKLEQWKNSLAADPKGAAGKLNKRLHIEELSVTTAIYKDDLAYQSVIINVQLVNPKTNDTFKLDTQLDLSYSGINEKKPFKEALPSDTIKADQLEQLLKAPAGL</sequence>
<dbReference type="KEGG" id="pprt:ET464_14365"/>
<dbReference type="PROSITE" id="PS51257">
    <property type="entry name" value="PROKAR_LIPOPROTEIN"/>
    <property type="match status" value="1"/>
</dbReference>
<organism evidence="1 2">
    <name type="scientific">Paenibacillus protaetiae</name>
    <dbReference type="NCBI Taxonomy" id="2509456"/>
    <lineage>
        <taxon>Bacteria</taxon>
        <taxon>Bacillati</taxon>
        <taxon>Bacillota</taxon>
        <taxon>Bacilli</taxon>
        <taxon>Bacillales</taxon>
        <taxon>Paenibacillaceae</taxon>
        <taxon>Paenibacillus</taxon>
    </lineage>
</organism>
<dbReference type="Proteomes" id="UP000293568">
    <property type="component" value="Chromosome"/>
</dbReference>
<dbReference type="OrthoDB" id="2657915at2"/>